<feature type="compositionally biased region" description="Polar residues" evidence="1">
    <location>
        <begin position="1"/>
        <end position="21"/>
    </location>
</feature>
<dbReference type="RefSeq" id="XP_025469003.1">
    <property type="nucleotide sequence ID" value="XM_025613231.1"/>
</dbReference>
<dbReference type="AlphaFoldDB" id="A0A317WX74"/>
<dbReference type="Proteomes" id="UP000246702">
    <property type="component" value="Unassembled WGS sequence"/>
</dbReference>
<dbReference type="OrthoDB" id="4436899at2759"/>
<proteinExistence type="predicted"/>
<dbReference type="EMBL" id="MSFK01000010">
    <property type="protein sequence ID" value="PWY90625.1"/>
    <property type="molecule type" value="Genomic_DNA"/>
</dbReference>
<evidence type="ECO:0000313" key="3">
    <source>
        <dbReference type="Proteomes" id="UP000246702"/>
    </source>
</evidence>
<comment type="caution">
    <text evidence="2">The sequence shown here is derived from an EMBL/GenBank/DDBJ whole genome shotgun (WGS) entry which is preliminary data.</text>
</comment>
<organism evidence="2 3">
    <name type="scientific">Aspergillus sclerotioniger CBS 115572</name>
    <dbReference type="NCBI Taxonomy" id="1450535"/>
    <lineage>
        <taxon>Eukaryota</taxon>
        <taxon>Fungi</taxon>
        <taxon>Dikarya</taxon>
        <taxon>Ascomycota</taxon>
        <taxon>Pezizomycotina</taxon>
        <taxon>Eurotiomycetes</taxon>
        <taxon>Eurotiomycetidae</taxon>
        <taxon>Eurotiales</taxon>
        <taxon>Aspergillaceae</taxon>
        <taxon>Aspergillus</taxon>
        <taxon>Aspergillus subgen. Circumdati</taxon>
    </lineage>
</organism>
<evidence type="ECO:0000313" key="2">
    <source>
        <dbReference type="EMBL" id="PWY90625.1"/>
    </source>
</evidence>
<sequence length="358" mass="40891">MDSKSASKIPNTYQSIQLSNLTPSSSPPTPSSPTPRQQPSAITTKLDWLTHQPKSVLSPSLCAQHNITLLPLDLSTSHHETTNSTTTPLFFNPLSTELLDRHPVNHAHYAFMDIASPNFYSIRDYASIRSDQQESHPLHRLAELSRKFEKYMDLLPRVTLPSGELGCLAHLTDWDLSWYTPDPFPTIHVPIPETDNIYAGTFIHDSHPKNYFYTVSRIYRYHDRRYPHLTMLTQHWCLEDCPEDHIMRYELVALLQSMSSRVTRNAFDSDITVPVCFTYSFRFFLHPGCVALMVSFMKPTHGRILQAHMHDDELVVARSPVYSFESMMVAPFELFARWFLGTPVGVDLGGGRGKKGKR</sequence>
<feature type="region of interest" description="Disordered" evidence="1">
    <location>
        <begin position="1"/>
        <end position="40"/>
    </location>
</feature>
<reference evidence="2 3" key="1">
    <citation type="submission" date="2016-12" db="EMBL/GenBank/DDBJ databases">
        <title>The genomes of Aspergillus section Nigri reveals drivers in fungal speciation.</title>
        <authorList>
            <consortium name="DOE Joint Genome Institute"/>
            <person name="Vesth T.C."/>
            <person name="Nybo J."/>
            <person name="Theobald S."/>
            <person name="Brandl J."/>
            <person name="Frisvad J.C."/>
            <person name="Nielsen K.F."/>
            <person name="Lyhne E.K."/>
            <person name="Kogle M.E."/>
            <person name="Kuo A."/>
            <person name="Riley R."/>
            <person name="Clum A."/>
            <person name="Nolan M."/>
            <person name="Lipzen A."/>
            <person name="Salamov A."/>
            <person name="Henrissat B."/>
            <person name="Wiebenga A."/>
            <person name="De Vries R.P."/>
            <person name="Grigoriev I.V."/>
            <person name="Mortensen U.H."/>
            <person name="Andersen M.R."/>
            <person name="Baker S.E."/>
        </authorList>
    </citation>
    <scope>NUCLEOTIDE SEQUENCE [LARGE SCALE GENOMIC DNA]</scope>
    <source>
        <strain evidence="2 3">CBS 115572</strain>
    </source>
</reference>
<dbReference type="GeneID" id="37115374"/>
<gene>
    <name evidence="2" type="ORF">BO94DRAFT_545346</name>
</gene>
<evidence type="ECO:0000256" key="1">
    <source>
        <dbReference type="SAM" id="MobiDB-lite"/>
    </source>
</evidence>
<name>A0A317WX74_9EURO</name>
<protein>
    <submittedName>
        <fullName evidence="2">Uncharacterized protein</fullName>
    </submittedName>
</protein>
<keyword evidence="3" id="KW-1185">Reference proteome</keyword>
<accession>A0A317WX74</accession>